<protein>
    <submittedName>
        <fullName evidence="3">Recombinase</fullName>
    </submittedName>
</protein>
<dbReference type="AlphaFoldDB" id="A0A126T8R9"/>
<dbReference type="InterPro" id="IPR013762">
    <property type="entry name" value="Integrase-like_cat_sf"/>
</dbReference>
<proteinExistence type="predicted"/>
<dbReference type="GO" id="GO:0003677">
    <property type="term" value="F:DNA binding"/>
    <property type="evidence" value="ECO:0007669"/>
    <property type="project" value="InterPro"/>
</dbReference>
<keyword evidence="4" id="KW-1185">Reference proteome</keyword>
<organism evidence="3 4">
    <name type="scientific">Methylomonas denitrificans</name>
    <dbReference type="NCBI Taxonomy" id="1538553"/>
    <lineage>
        <taxon>Bacteria</taxon>
        <taxon>Pseudomonadati</taxon>
        <taxon>Pseudomonadota</taxon>
        <taxon>Gammaproteobacteria</taxon>
        <taxon>Methylococcales</taxon>
        <taxon>Methylococcaceae</taxon>
        <taxon>Methylomonas</taxon>
    </lineage>
</organism>
<evidence type="ECO:0000313" key="3">
    <source>
        <dbReference type="EMBL" id="AMK78462.1"/>
    </source>
</evidence>
<dbReference type="CDD" id="cd00397">
    <property type="entry name" value="DNA_BRE_C"/>
    <property type="match status" value="1"/>
</dbReference>
<dbReference type="STRING" id="1538553.JT25_018525"/>
<reference evidence="3 4" key="1">
    <citation type="journal article" date="2015" name="Environ. Microbiol.">
        <title>Methane oxidation coupled to nitrate reduction under hypoxia by the Gammaproteobacterium Methylomonas denitrificans, sp. nov. type strain FJG1.</title>
        <authorList>
            <person name="Kits K.D."/>
            <person name="Klotz M.G."/>
            <person name="Stein L.Y."/>
        </authorList>
    </citation>
    <scope>NUCLEOTIDE SEQUENCE [LARGE SCALE GENOMIC DNA]</scope>
    <source>
        <strain evidence="3 4">FJG1</strain>
    </source>
</reference>
<feature type="domain" description="Tyr recombinase" evidence="2">
    <location>
        <begin position="192"/>
        <end position="434"/>
    </location>
</feature>
<dbReference type="Proteomes" id="UP000030512">
    <property type="component" value="Chromosome"/>
</dbReference>
<dbReference type="EMBL" id="CP014476">
    <property type="protein sequence ID" value="AMK78462.1"/>
    <property type="molecule type" value="Genomic_DNA"/>
</dbReference>
<evidence type="ECO:0000256" key="1">
    <source>
        <dbReference type="ARBA" id="ARBA00023172"/>
    </source>
</evidence>
<dbReference type="InterPro" id="IPR011010">
    <property type="entry name" value="DNA_brk_join_enz"/>
</dbReference>
<dbReference type="OrthoDB" id="2078692at2"/>
<dbReference type="GO" id="GO:0015074">
    <property type="term" value="P:DNA integration"/>
    <property type="evidence" value="ECO:0007669"/>
    <property type="project" value="InterPro"/>
</dbReference>
<sequence length="438" mass="51376">MAYTHKISVNYNDVESGHRYRLPAIYTDKGLVISHLRYLAWYHEKSESWKERSVFSLRLLIDYINALPKINKASQLLKNFTRALVTGTIDYDLLNDPLNLYWRLRELPDANTILFHITHYTDFLALQDGYSESRINPFRESTNWEERLYWCAYYQKQANVFLNHLSKKSEAYINAKQTRLVAPMRVLHVKEEKTAKFPDEHLDNLLENGFKVNGKQDFRSQAITILLNYGGLRKSEVFHLYTSDITLHPNHHDEALVRIYHPQYGASPDPKFKNRMDYLQATSSVKPRNTYRLTERLHAGWKSPLLTSKSGYFDVIFNPPEKAKDFLIAWVNYLKYQRVEPKLAHPFAFTNSKGEPETLKNYQRKHRRAVESIGLESKKELGTTEHGHRHAYGYRARKSGLNQIEIQKAMHHKSPLSCLVYIQPTSDDIRNKMQSIEK</sequence>
<dbReference type="SUPFAM" id="SSF56349">
    <property type="entry name" value="DNA breaking-rejoining enzymes"/>
    <property type="match status" value="1"/>
</dbReference>
<dbReference type="NCBIfam" id="NF040693">
    <property type="entry name" value="recomb_GmtY"/>
    <property type="match status" value="1"/>
</dbReference>
<keyword evidence="1" id="KW-0233">DNA recombination</keyword>
<gene>
    <name evidence="3" type="ORF">JT25_018525</name>
</gene>
<dbReference type="RefSeq" id="WP_036272648.1">
    <property type="nucleotide sequence ID" value="NZ_CP014476.1"/>
</dbReference>
<accession>A0A126T8R9</accession>
<dbReference type="Gene3D" id="1.10.443.10">
    <property type="entry name" value="Intergrase catalytic core"/>
    <property type="match status" value="1"/>
</dbReference>
<evidence type="ECO:0000313" key="4">
    <source>
        <dbReference type="Proteomes" id="UP000030512"/>
    </source>
</evidence>
<name>A0A126T8R9_9GAMM</name>
<evidence type="ECO:0000259" key="2">
    <source>
        <dbReference type="PROSITE" id="PS51898"/>
    </source>
</evidence>
<dbReference type="GO" id="GO:0006310">
    <property type="term" value="P:DNA recombination"/>
    <property type="evidence" value="ECO:0007669"/>
    <property type="project" value="UniProtKB-KW"/>
</dbReference>
<dbReference type="PROSITE" id="PS51898">
    <property type="entry name" value="TYR_RECOMBINASE"/>
    <property type="match status" value="1"/>
</dbReference>
<dbReference type="InterPro" id="IPR002104">
    <property type="entry name" value="Integrase_catalytic"/>
</dbReference>
<dbReference type="KEGG" id="mdn:JT25_018525"/>